<evidence type="ECO:0000259" key="1">
    <source>
        <dbReference type="Pfam" id="PF04326"/>
    </source>
</evidence>
<dbReference type="Pfam" id="PF04326">
    <property type="entry name" value="SLFN_AlbA_2"/>
    <property type="match status" value="1"/>
</dbReference>
<dbReference type="RefSeq" id="WP_045463613.1">
    <property type="nucleotide sequence ID" value="NZ_BBLT01000004.1"/>
</dbReference>
<gene>
    <name evidence="2" type="ORF">MYP_2539</name>
</gene>
<dbReference type="InterPro" id="IPR007421">
    <property type="entry name" value="Schlafen_AlbA_2_dom"/>
</dbReference>
<dbReference type="eggNOG" id="COG2865">
    <property type="taxonomic scope" value="Bacteria"/>
</dbReference>
<dbReference type="AlphaFoldDB" id="A0A098LEH1"/>
<dbReference type="Proteomes" id="UP000030185">
    <property type="component" value="Unassembled WGS sequence"/>
</dbReference>
<dbReference type="InterPro" id="IPR038461">
    <property type="entry name" value="Schlafen_AlbA_2_dom_sf"/>
</dbReference>
<keyword evidence="3" id="KW-1185">Reference proteome</keyword>
<evidence type="ECO:0000313" key="2">
    <source>
        <dbReference type="EMBL" id="GAL85310.1"/>
    </source>
</evidence>
<dbReference type="Gene3D" id="3.30.950.30">
    <property type="entry name" value="Schlafen, AAA domain"/>
    <property type="match status" value="1"/>
</dbReference>
<feature type="domain" description="Schlafen AlbA-2" evidence="1">
    <location>
        <begin position="11"/>
        <end position="123"/>
    </location>
</feature>
<dbReference type="EMBL" id="BBLT01000004">
    <property type="protein sequence ID" value="GAL85310.1"/>
    <property type="molecule type" value="Genomic_DNA"/>
</dbReference>
<evidence type="ECO:0000313" key="3">
    <source>
        <dbReference type="Proteomes" id="UP000030185"/>
    </source>
</evidence>
<organism evidence="2 3">
    <name type="scientific">Sporocytophaga myxococcoides</name>
    <dbReference type="NCBI Taxonomy" id="153721"/>
    <lineage>
        <taxon>Bacteria</taxon>
        <taxon>Pseudomonadati</taxon>
        <taxon>Bacteroidota</taxon>
        <taxon>Cytophagia</taxon>
        <taxon>Cytophagales</taxon>
        <taxon>Cytophagaceae</taxon>
        <taxon>Sporocytophaga</taxon>
    </lineage>
</organism>
<dbReference type="STRING" id="153721.MYP_2539"/>
<reference evidence="2 3" key="1">
    <citation type="submission" date="2014-09" db="EMBL/GenBank/DDBJ databases">
        <title>Sporocytophaga myxococcoides PG-01 genome sequencing.</title>
        <authorList>
            <person name="Liu L."/>
            <person name="Gao P.J."/>
            <person name="Chen G.J."/>
            <person name="Wang L.S."/>
        </authorList>
    </citation>
    <scope>NUCLEOTIDE SEQUENCE [LARGE SCALE GENOMIC DNA]</scope>
    <source>
        <strain evidence="2 3">PG-01</strain>
    </source>
</reference>
<sequence length="205" mass="23277">MNLRQQIRQGENEVLDFKQTIGSVQKIAKTIVAFANTKGGRIMVGVRDNGSIAGAKAEEERHMLEGAASFFCKPEIKINFTEEVIDGKSILIAEVPESDDKPHYSKGEDGKWWAYIRVKDQCLLASKVMLDVMKSDTKGFDAQITIGKAEKIILEYLEHNDRITLKAFCKIANISRWRASRILVNLVRMKLIKVLSHEKEDYYSL</sequence>
<dbReference type="PANTHER" id="PTHR30595:SF6">
    <property type="entry name" value="SCHLAFEN ALBA-2 DOMAIN-CONTAINING PROTEIN"/>
    <property type="match status" value="1"/>
</dbReference>
<dbReference type="SUPFAM" id="SSF46785">
    <property type="entry name" value="Winged helix' DNA-binding domain"/>
    <property type="match status" value="1"/>
</dbReference>
<dbReference type="InterPro" id="IPR036390">
    <property type="entry name" value="WH_DNA-bd_sf"/>
</dbReference>
<comment type="caution">
    <text evidence="2">The sequence shown here is derived from an EMBL/GenBank/DDBJ whole genome shotgun (WGS) entry which is preliminary data.</text>
</comment>
<name>A0A098LEH1_9BACT</name>
<dbReference type="PANTHER" id="PTHR30595">
    <property type="entry name" value="GLPR-RELATED TRANSCRIPTIONAL REPRESSOR"/>
    <property type="match status" value="1"/>
</dbReference>
<protein>
    <submittedName>
        <fullName evidence="2">Putative transcriptional regulator with HTH domain</fullName>
    </submittedName>
</protein>
<dbReference type="OrthoDB" id="9810282at2"/>
<proteinExistence type="predicted"/>
<accession>A0A098LEH1</accession>